<evidence type="ECO:0000256" key="1">
    <source>
        <dbReference type="SAM" id="MobiDB-lite"/>
    </source>
</evidence>
<reference evidence="2 3" key="2">
    <citation type="submission" date="2017-09" db="EMBL/GenBank/DDBJ databases">
        <title>Extensive intraspecific genome diversity in a model arbuscular mycorrhizal fungus.</title>
        <authorList>
            <person name="Chen E.C."/>
            <person name="Morin E."/>
            <person name="Beaudet D."/>
            <person name="Noel J."/>
            <person name="Ndikumana S."/>
            <person name="Charron P."/>
            <person name="St-Onge C."/>
            <person name="Giorgi J."/>
            <person name="Grigoriev I.V."/>
            <person name="Roux C."/>
            <person name="Martin F.M."/>
            <person name="Corradi N."/>
        </authorList>
    </citation>
    <scope>NUCLEOTIDE SEQUENCE [LARGE SCALE GENOMIC DNA]</scope>
    <source>
        <strain evidence="2 3">A5</strain>
    </source>
</reference>
<organism evidence="2 3">
    <name type="scientific">Rhizophagus irregularis</name>
    <dbReference type="NCBI Taxonomy" id="588596"/>
    <lineage>
        <taxon>Eukaryota</taxon>
        <taxon>Fungi</taxon>
        <taxon>Fungi incertae sedis</taxon>
        <taxon>Mucoromycota</taxon>
        <taxon>Glomeromycotina</taxon>
        <taxon>Glomeromycetes</taxon>
        <taxon>Glomerales</taxon>
        <taxon>Glomeraceae</taxon>
        <taxon>Rhizophagus</taxon>
    </lineage>
</organism>
<protein>
    <submittedName>
        <fullName evidence="2">Uncharacterized protein</fullName>
    </submittedName>
</protein>
<dbReference type="AlphaFoldDB" id="A0A2N0NFY1"/>
<accession>A0A2N0NFY1</accession>
<dbReference type="EMBL" id="LLXJ01007997">
    <property type="protein sequence ID" value="PKB93459.1"/>
    <property type="molecule type" value="Genomic_DNA"/>
</dbReference>
<proteinExistence type="predicted"/>
<evidence type="ECO:0000313" key="2">
    <source>
        <dbReference type="EMBL" id="PKB93459.1"/>
    </source>
</evidence>
<dbReference type="Proteomes" id="UP000232722">
    <property type="component" value="Unassembled WGS sequence"/>
</dbReference>
<evidence type="ECO:0000313" key="3">
    <source>
        <dbReference type="Proteomes" id="UP000232722"/>
    </source>
</evidence>
<name>A0A2N0NFY1_9GLOM</name>
<reference evidence="2 3" key="1">
    <citation type="submission" date="2016-04" db="EMBL/GenBank/DDBJ databases">
        <title>Genome analyses suggest a sexual origin of heterokaryosis in a supposedly ancient asexual fungus.</title>
        <authorList>
            <person name="Ropars J."/>
            <person name="Sedzielewska K."/>
            <person name="Noel J."/>
            <person name="Charron P."/>
            <person name="Farinelli L."/>
            <person name="Marton T."/>
            <person name="Kruger M."/>
            <person name="Pelin A."/>
            <person name="Brachmann A."/>
            <person name="Corradi N."/>
        </authorList>
    </citation>
    <scope>NUCLEOTIDE SEQUENCE [LARGE SCALE GENOMIC DNA]</scope>
    <source>
        <strain evidence="2 3">A5</strain>
    </source>
</reference>
<feature type="region of interest" description="Disordered" evidence="1">
    <location>
        <begin position="114"/>
        <end position="140"/>
    </location>
</feature>
<comment type="caution">
    <text evidence="2">The sequence shown here is derived from an EMBL/GenBank/DDBJ whole genome shotgun (WGS) entry which is preliminary data.</text>
</comment>
<dbReference type="VEuPathDB" id="FungiDB:RhiirA1_474679"/>
<dbReference type="VEuPathDB" id="FungiDB:RhiirFUN_025283"/>
<feature type="non-terminal residue" evidence="2">
    <location>
        <position position="140"/>
    </location>
</feature>
<sequence length="140" mass="16741">MDRLIGNEELIRYGYILEDWDVNIRFREFYEWHKVAISDFIEWKDSVIRKYKNILYEEAELKEDESIEKVEAFKQKIRSMLNTMYVKGRGGGIVKEVIEKVYDKIRGFEQLNIDETDSDNTPRSYTITETDDEKEGNLPI</sequence>
<feature type="compositionally biased region" description="Polar residues" evidence="1">
    <location>
        <begin position="119"/>
        <end position="128"/>
    </location>
</feature>
<gene>
    <name evidence="2" type="ORF">RhiirA5_441236</name>
</gene>